<evidence type="ECO:0000256" key="4">
    <source>
        <dbReference type="ARBA" id="ARBA00023242"/>
    </source>
</evidence>
<comment type="subcellular location">
    <subcellularLocation>
        <location evidence="1">Nucleus</location>
    </subcellularLocation>
</comment>
<organism evidence="7">
    <name type="scientific">Anopheles atroparvus</name>
    <name type="common">European mosquito</name>
    <dbReference type="NCBI Taxonomy" id="41427"/>
    <lineage>
        <taxon>Eukaryota</taxon>
        <taxon>Metazoa</taxon>
        <taxon>Ecdysozoa</taxon>
        <taxon>Arthropoda</taxon>
        <taxon>Hexapoda</taxon>
        <taxon>Insecta</taxon>
        <taxon>Pterygota</taxon>
        <taxon>Neoptera</taxon>
        <taxon>Endopterygota</taxon>
        <taxon>Diptera</taxon>
        <taxon>Nematocera</taxon>
        <taxon>Culicoidea</taxon>
        <taxon>Culicidae</taxon>
        <taxon>Anophelinae</taxon>
        <taxon>Anopheles</taxon>
    </lineage>
</organism>
<feature type="compositionally biased region" description="Basic residues" evidence="6">
    <location>
        <begin position="248"/>
        <end position="257"/>
    </location>
</feature>
<feature type="coiled-coil region" evidence="5">
    <location>
        <begin position="184"/>
        <end position="218"/>
    </location>
</feature>
<dbReference type="GO" id="GO:0000978">
    <property type="term" value="F:RNA polymerase II cis-regulatory region sequence-specific DNA binding"/>
    <property type="evidence" value="ECO:0007669"/>
    <property type="project" value="TreeGrafter"/>
</dbReference>
<dbReference type="VEuPathDB" id="VectorBase:AATE006965"/>
<feature type="compositionally biased region" description="Low complexity" evidence="6">
    <location>
        <begin position="258"/>
        <end position="273"/>
    </location>
</feature>
<dbReference type="GO" id="GO:0000981">
    <property type="term" value="F:DNA-binding transcription factor activity, RNA polymerase II-specific"/>
    <property type="evidence" value="ECO:0007669"/>
    <property type="project" value="TreeGrafter"/>
</dbReference>
<keyword evidence="5" id="KW-0175">Coiled coil</keyword>
<feature type="compositionally biased region" description="Polar residues" evidence="6">
    <location>
        <begin position="68"/>
        <end position="95"/>
    </location>
</feature>
<evidence type="ECO:0000313" key="7">
    <source>
        <dbReference type="EnsemblMetazoa" id="AATE006965-PA.1"/>
    </source>
</evidence>
<feature type="region of interest" description="Disordered" evidence="6">
    <location>
        <begin position="130"/>
        <end position="156"/>
    </location>
</feature>
<dbReference type="GO" id="GO:0046983">
    <property type="term" value="F:protein dimerization activity"/>
    <property type="evidence" value="ECO:0007669"/>
    <property type="project" value="InterPro"/>
</dbReference>
<evidence type="ECO:0000256" key="2">
    <source>
        <dbReference type="ARBA" id="ARBA00023015"/>
    </source>
</evidence>
<dbReference type="SUPFAM" id="SSF47459">
    <property type="entry name" value="HLH, helix-loop-helix DNA-binding domain"/>
    <property type="match status" value="1"/>
</dbReference>
<dbReference type="Gene3D" id="4.10.280.10">
    <property type="entry name" value="Helix-loop-helix DNA-binding domain"/>
    <property type="match status" value="1"/>
</dbReference>
<keyword evidence="2" id="KW-0805">Transcription regulation</keyword>
<sequence>LAKAPTATRTALIMNKLDYDVDCLEISDDLISMAEDNTLGDFSHIDDDLQFTAKNDGSFLVFKKNNDNVKQSRSGSNVRGSQRTSECNGDTNLNRKQQRDDRRRANHNEIERRRRDKINNWIHELNKIIPAEHMNSPSSETQNKQNNGGQGDNLSKGGILAKACEYITRLKDTSDKLTECLAEKDQILLENLQLKESINQLLAENKRLQSQLQFTLETNPVQQPQAQLSQQEPVPEEVDLLYHPDHNHRQHPHRHSNQQKQQAPQQQQQQQQQLSVTTY</sequence>
<dbReference type="SMART" id="SM00353">
    <property type="entry name" value="HLH"/>
    <property type="match status" value="1"/>
</dbReference>
<dbReference type="CDD" id="cd11396">
    <property type="entry name" value="bHLHzip_USF"/>
    <property type="match status" value="1"/>
</dbReference>
<dbReference type="AlphaFoldDB" id="A0A182IWQ8"/>
<dbReference type="InterPro" id="IPR036638">
    <property type="entry name" value="HLH_DNA-bd_sf"/>
</dbReference>
<feature type="compositionally biased region" description="Basic and acidic residues" evidence="6">
    <location>
        <begin position="97"/>
        <end position="111"/>
    </location>
</feature>
<keyword evidence="3" id="KW-0804">Transcription</keyword>
<feature type="region of interest" description="Disordered" evidence="6">
    <location>
        <begin position="68"/>
        <end position="111"/>
    </location>
</feature>
<dbReference type="STRING" id="41427.A0A182IWQ8"/>
<protein>
    <submittedName>
        <fullName evidence="7">Uncharacterized protein</fullName>
    </submittedName>
</protein>
<dbReference type="PROSITE" id="PS50888">
    <property type="entry name" value="BHLH"/>
    <property type="match status" value="1"/>
</dbReference>
<dbReference type="GO" id="GO:0005634">
    <property type="term" value="C:nucleus"/>
    <property type="evidence" value="ECO:0007669"/>
    <property type="project" value="UniProtKB-SubCell"/>
</dbReference>
<dbReference type="EnsemblMetazoa" id="AATE006965-RA">
    <property type="protein sequence ID" value="AATE006965-PA.1"/>
    <property type="gene ID" value="AATE006965"/>
</dbReference>
<evidence type="ECO:0000256" key="6">
    <source>
        <dbReference type="SAM" id="MobiDB-lite"/>
    </source>
</evidence>
<reference evidence="7" key="1">
    <citation type="submission" date="2022-08" db="UniProtKB">
        <authorList>
            <consortium name="EnsemblMetazoa"/>
        </authorList>
    </citation>
    <scope>IDENTIFICATION</scope>
    <source>
        <strain evidence="7">EBRO</strain>
    </source>
</reference>
<evidence type="ECO:0000256" key="3">
    <source>
        <dbReference type="ARBA" id="ARBA00023163"/>
    </source>
</evidence>
<proteinExistence type="predicted"/>
<dbReference type="PANTHER" id="PTHR46117">
    <property type="entry name" value="FI24210P1"/>
    <property type="match status" value="1"/>
</dbReference>
<evidence type="ECO:0000256" key="5">
    <source>
        <dbReference type="SAM" id="Coils"/>
    </source>
</evidence>
<dbReference type="Pfam" id="PF00010">
    <property type="entry name" value="HLH"/>
    <property type="match status" value="1"/>
</dbReference>
<dbReference type="PANTHER" id="PTHR46117:SF3">
    <property type="entry name" value="FI24210P1"/>
    <property type="match status" value="1"/>
</dbReference>
<feature type="region of interest" description="Disordered" evidence="6">
    <location>
        <begin position="244"/>
        <end position="279"/>
    </location>
</feature>
<dbReference type="InterPro" id="IPR051732">
    <property type="entry name" value="USF"/>
</dbReference>
<accession>A0A182IWQ8</accession>
<keyword evidence="4" id="KW-0539">Nucleus</keyword>
<dbReference type="InterPro" id="IPR011598">
    <property type="entry name" value="bHLH_dom"/>
</dbReference>
<evidence type="ECO:0000256" key="1">
    <source>
        <dbReference type="ARBA" id="ARBA00004123"/>
    </source>
</evidence>
<name>A0A182IWQ8_ANOAO</name>